<organism evidence="1">
    <name type="scientific">hydrothermal vent metagenome</name>
    <dbReference type="NCBI Taxonomy" id="652676"/>
    <lineage>
        <taxon>unclassified sequences</taxon>
        <taxon>metagenomes</taxon>
        <taxon>ecological metagenomes</taxon>
    </lineage>
</organism>
<gene>
    <name evidence="1" type="ORF">MNBD_GAMMA20-2115</name>
</gene>
<protein>
    <submittedName>
        <fullName evidence="1">Uncharacterized protein</fullName>
    </submittedName>
</protein>
<sequence>MANTIPLRTIMALHSKKKFY</sequence>
<dbReference type="AlphaFoldDB" id="A0A3B1B4T0"/>
<evidence type="ECO:0000313" key="1">
    <source>
        <dbReference type="EMBL" id="VAX01285.1"/>
    </source>
</evidence>
<reference evidence="1" key="1">
    <citation type="submission" date="2018-06" db="EMBL/GenBank/DDBJ databases">
        <authorList>
            <person name="Zhirakovskaya E."/>
        </authorList>
    </citation>
    <scope>NUCLEOTIDE SEQUENCE</scope>
</reference>
<accession>A0A3B1B4T0</accession>
<proteinExistence type="predicted"/>
<feature type="non-terminal residue" evidence="1">
    <location>
        <position position="20"/>
    </location>
</feature>
<dbReference type="EMBL" id="UOFU01000224">
    <property type="protein sequence ID" value="VAX01285.1"/>
    <property type="molecule type" value="Genomic_DNA"/>
</dbReference>
<name>A0A3B1B4T0_9ZZZZ</name>